<organism evidence="4">
    <name type="scientific">Menopon gallinae</name>
    <name type="common">poultry shaft louse</name>
    <dbReference type="NCBI Taxonomy" id="328185"/>
    <lineage>
        <taxon>Eukaryota</taxon>
        <taxon>Metazoa</taxon>
        <taxon>Ecdysozoa</taxon>
        <taxon>Arthropoda</taxon>
        <taxon>Hexapoda</taxon>
        <taxon>Insecta</taxon>
        <taxon>Pterygota</taxon>
        <taxon>Neoptera</taxon>
        <taxon>Paraneoptera</taxon>
        <taxon>Psocodea</taxon>
        <taxon>Troctomorpha</taxon>
        <taxon>Phthiraptera</taxon>
        <taxon>Amblycera</taxon>
        <taxon>Menoponidae</taxon>
        <taxon>Menopon</taxon>
    </lineage>
</organism>
<dbReference type="InterPro" id="IPR052324">
    <property type="entry name" value="NFATC2-Int_DNA_Repair"/>
</dbReference>
<dbReference type="Gene3D" id="3.10.20.90">
    <property type="entry name" value="Phosphatidylinositol 3-kinase Catalytic Subunit, Chain A, domain 1"/>
    <property type="match status" value="1"/>
</dbReference>
<dbReference type="PROSITE" id="PS50053">
    <property type="entry name" value="UBIQUITIN_2"/>
    <property type="match status" value="1"/>
</dbReference>
<evidence type="ECO:0000256" key="2">
    <source>
        <dbReference type="ARBA" id="ARBA00023242"/>
    </source>
</evidence>
<dbReference type="SUPFAM" id="SSF54236">
    <property type="entry name" value="Ubiquitin-like"/>
    <property type="match status" value="1"/>
</dbReference>
<name>A0AAW2I1T5_9NEOP</name>
<dbReference type="GO" id="GO:0045944">
    <property type="term" value="P:positive regulation of transcription by RNA polymerase II"/>
    <property type="evidence" value="ECO:0007669"/>
    <property type="project" value="TreeGrafter"/>
</dbReference>
<dbReference type="GO" id="GO:0005634">
    <property type="term" value="C:nucleus"/>
    <property type="evidence" value="ECO:0007669"/>
    <property type="project" value="UniProtKB-SubCell"/>
</dbReference>
<evidence type="ECO:0000256" key="1">
    <source>
        <dbReference type="ARBA" id="ARBA00004123"/>
    </source>
</evidence>
<dbReference type="InterPro" id="IPR029071">
    <property type="entry name" value="Ubiquitin-like_domsf"/>
</dbReference>
<dbReference type="PANTHER" id="PTHR47187">
    <property type="entry name" value="NFATC2-INTERACTING PROTEIN"/>
    <property type="match status" value="1"/>
</dbReference>
<comment type="caution">
    <text evidence="4">The sequence shown here is derived from an EMBL/GenBank/DDBJ whole genome shotgun (WGS) entry which is preliminary data.</text>
</comment>
<dbReference type="InterPro" id="IPR000626">
    <property type="entry name" value="Ubiquitin-like_dom"/>
</dbReference>
<comment type="subcellular location">
    <subcellularLocation>
        <location evidence="1">Nucleus</location>
    </subcellularLocation>
</comment>
<feature type="domain" description="Ubiquitin-like" evidence="3">
    <location>
        <begin position="162"/>
        <end position="240"/>
    </location>
</feature>
<proteinExistence type="predicted"/>
<dbReference type="PANTHER" id="PTHR47187:SF1">
    <property type="entry name" value="NFATC2-INTERACTING PROTEIN"/>
    <property type="match status" value="1"/>
</dbReference>
<dbReference type="InterPro" id="IPR022617">
    <property type="entry name" value="Rad60/SUMO-like_dom"/>
</dbReference>
<reference evidence="4" key="1">
    <citation type="journal article" date="2024" name="Gigascience">
        <title>Chromosome-level genome of the poultry shaft louse Menopon gallinae provides insight into the host-switching and adaptive evolution of parasitic lice.</title>
        <authorList>
            <person name="Xu Y."/>
            <person name="Ma L."/>
            <person name="Liu S."/>
            <person name="Liang Y."/>
            <person name="Liu Q."/>
            <person name="He Z."/>
            <person name="Tian L."/>
            <person name="Duan Y."/>
            <person name="Cai W."/>
            <person name="Li H."/>
            <person name="Song F."/>
        </authorList>
    </citation>
    <scope>NUCLEOTIDE SEQUENCE</scope>
    <source>
        <strain evidence="4">Cailab_2023a</strain>
    </source>
</reference>
<dbReference type="CDD" id="cd01763">
    <property type="entry name" value="Ubl_SUMO_like"/>
    <property type="match status" value="1"/>
</dbReference>
<protein>
    <recommendedName>
        <fullName evidence="3">Ubiquitin-like domain-containing protein</fullName>
    </recommendedName>
</protein>
<evidence type="ECO:0000313" key="4">
    <source>
        <dbReference type="EMBL" id="KAL0275756.1"/>
    </source>
</evidence>
<accession>A0AAW2I1T5</accession>
<dbReference type="Pfam" id="PF11976">
    <property type="entry name" value="Rad60-SLD"/>
    <property type="match status" value="1"/>
</dbReference>
<evidence type="ECO:0000259" key="3">
    <source>
        <dbReference type="PROSITE" id="PS50053"/>
    </source>
</evidence>
<keyword evidence="2" id="KW-0539">Nucleus</keyword>
<sequence length="240" mass="26999">MVSDDSLTEGDDSFFDLYSTQKITSTYNTVLEKLKSSKEAAKNEPGSDQDIVDVINDKCKVTEKDYIPSPKKTKSDEDEVSEIIIADDSPVASAANTRRSARLKGKGRVIYDVDSDTVPEAQPKRNARGNRRKPKKTVEVVEITDTNEEDNLNSSINDEMNYKVSVKVIWKSVNVKKNVLKFSVRKDEPLKLTMIRYAEQIETPLDKVKFYFDGEILSASDTPESLGLDNDEVIDVKIVH</sequence>
<dbReference type="AlphaFoldDB" id="A0AAW2I1T5"/>
<gene>
    <name evidence="4" type="ORF">PYX00_003518</name>
</gene>
<dbReference type="EMBL" id="JARGDH010000002">
    <property type="protein sequence ID" value="KAL0275756.1"/>
    <property type="molecule type" value="Genomic_DNA"/>
</dbReference>